<keyword evidence="5" id="KW-1185">Reference proteome</keyword>
<dbReference type="PANTHER" id="PTHR33620">
    <property type="entry name" value="UREASE ACCESSORY PROTEIN F"/>
    <property type="match status" value="1"/>
</dbReference>
<sequence>MTDLDLLTLAQWISPAYPVGAFAYSHGLEDAAAEGIVTPDSLQDWLADLLEFGAGQVEARLIAAAWHADPGVIPVIDATARALAGSRERLIETERQGAAFARITGAVWDLDLPPLAYPVALGRAAALRGLPLAPVQMLHLQAWLANLAAAAQRLMPLGQTGAQRIVAALAPRLPGIAAATGDGALSALSSCAFLSDIAAMRHETLQPRIFAT</sequence>
<dbReference type="PANTHER" id="PTHR33620:SF1">
    <property type="entry name" value="UREASE ACCESSORY PROTEIN F"/>
    <property type="match status" value="1"/>
</dbReference>
<dbReference type="GO" id="GO:0016151">
    <property type="term" value="F:nickel cation binding"/>
    <property type="evidence" value="ECO:0007669"/>
    <property type="project" value="UniProtKB-UniRule"/>
</dbReference>
<reference evidence="4 5" key="1">
    <citation type="submission" date="2016-11" db="EMBL/GenBank/DDBJ databases">
        <authorList>
            <person name="Jaros S."/>
            <person name="Januszkiewicz K."/>
            <person name="Wedrychowicz H."/>
        </authorList>
    </citation>
    <scope>NUCLEOTIDE SEQUENCE [LARGE SCALE GENOMIC DNA]</scope>
    <source>
        <strain evidence="4 5">DSM 100565</strain>
    </source>
</reference>
<dbReference type="PIRSF" id="PIRSF009467">
    <property type="entry name" value="Ureas_acces_UreF"/>
    <property type="match status" value="1"/>
</dbReference>
<dbReference type="GO" id="GO:0005737">
    <property type="term" value="C:cytoplasm"/>
    <property type="evidence" value="ECO:0007669"/>
    <property type="project" value="UniProtKB-SubCell"/>
</dbReference>
<evidence type="ECO:0000256" key="2">
    <source>
        <dbReference type="ARBA" id="ARBA00023186"/>
    </source>
</evidence>
<keyword evidence="3" id="KW-0963">Cytoplasm</keyword>
<dbReference type="Proteomes" id="UP000184292">
    <property type="component" value="Unassembled WGS sequence"/>
</dbReference>
<dbReference type="STRING" id="1447782.SAMN05444417_0542"/>
<evidence type="ECO:0000313" key="5">
    <source>
        <dbReference type="Proteomes" id="UP000184292"/>
    </source>
</evidence>
<evidence type="ECO:0000313" key="4">
    <source>
        <dbReference type="EMBL" id="SHI38160.1"/>
    </source>
</evidence>
<gene>
    <name evidence="3" type="primary">ureF</name>
    <name evidence="4" type="ORF">SAMN05444417_0542</name>
</gene>
<proteinExistence type="inferred from homology"/>
<dbReference type="InterPro" id="IPR038277">
    <property type="entry name" value="UreF_sf"/>
</dbReference>
<dbReference type="Pfam" id="PF01730">
    <property type="entry name" value="UreF"/>
    <property type="match status" value="1"/>
</dbReference>
<dbReference type="EMBL" id="FQYO01000001">
    <property type="protein sequence ID" value="SHI38160.1"/>
    <property type="molecule type" value="Genomic_DNA"/>
</dbReference>
<keyword evidence="1 3" id="KW-0996">Nickel insertion</keyword>
<evidence type="ECO:0000256" key="3">
    <source>
        <dbReference type="HAMAP-Rule" id="MF_01385"/>
    </source>
</evidence>
<organism evidence="4 5">
    <name type="scientific">Wenxinia saemankumensis</name>
    <dbReference type="NCBI Taxonomy" id="1447782"/>
    <lineage>
        <taxon>Bacteria</taxon>
        <taxon>Pseudomonadati</taxon>
        <taxon>Pseudomonadota</taxon>
        <taxon>Alphaproteobacteria</taxon>
        <taxon>Rhodobacterales</taxon>
        <taxon>Roseobacteraceae</taxon>
        <taxon>Wenxinia</taxon>
    </lineage>
</organism>
<evidence type="ECO:0000256" key="1">
    <source>
        <dbReference type="ARBA" id="ARBA00022988"/>
    </source>
</evidence>
<keyword evidence="2 3" id="KW-0143">Chaperone</keyword>
<dbReference type="OrthoDB" id="9798772at2"/>
<dbReference type="AlphaFoldDB" id="A0A1M6ANT7"/>
<accession>A0A1M6ANT7</accession>
<dbReference type="InterPro" id="IPR002639">
    <property type="entry name" value="UreF"/>
</dbReference>
<dbReference type="HAMAP" id="MF_01385">
    <property type="entry name" value="UreF"/>
    <property type="match status" value="1"/>
</dbReference>
<comment type="function">
    <text evidence="3">Required for maturation of urease via the functional incorporation of the urease nickel metallocenter.</text>
</comment>
<name>A0A1M6ANT7_9RHOB</name>
<protein>
    <recommendedName>
        <fullName evidence="3">Urease accessory protein UreF</fullName>
    </recommendedName>
</protein>
<comment type="subcellular location">
    <subcellularLocation>
        <location evidence="3">Cytoplasm</location>
    </subcellularLocation>
</comment>
<comment type="subunit">
    <text evidence="3">UreD, UreF and UreG form a complex that acts as a GTP-hydrolysis-dependent molecular chaperone, activating the urease apoprotein by helping to assemble the nickel containing metallocenter of UreC. The UreE protein probably delivers the nickel.</text>
</comment>
<dbReference type="Gene3D" id="1.10.4190.10">
    <property type="entry name" value="Urease accessory protein UreF"/>
    <property type="match status" value="1"/>
</dbReference>
<comment type="similarity">
    <text evidence="3">Belongs to the UreF family.</text>
</comment>